<evidence type="ECO:0000259" key="1">
    <source>
        <dbReference type="Pfam" id="PF07238"/>
    </source>
</evidence>
<dbReference type="Pfam" id="PF07238">
    <property type="entry name" value="PilZ"/>
    <property type="match status" value="1"/>
</dbReference>
<accession>A0AAW5E6K5</accession>
<proteinExistence type="predicted"/>
<dbReference type="RefSeq" id="WP_240253453.1">
    <property type="nucleotide sequence ID" value="NZ_JAKTTI010000005.1"/>
</dbReference>
<dbReference type="SUPFAM" id="SSF141371">
    <property type="entry name" value="PilZ domain-like"/>
    <property type="match status" value="1"/>
</dbReference>
<keyword evidence="3" id="KW-0966">Cell projection</keyword>
<dbReference type="Pfam" id="PF12945">
    <property type="entry name" value="PilZNR"/>
    <property type="match status" value="1"/>
</dbReference>
<name>A0AAW5E6K5_9BACI</name>
<dbReference type="EMBL" id="JAKTTI010000005">
    <property type="protein sequence ID" value="MCH1624768.1"/>
    <property type="molecule type" value="Genomic_DNA"/>
</dbReference>
<sequence length="220" mass="25336">MLKIGDTINLEPIYNPSGEKYKCRLVERIDNKLYIDYPINEETGKTVYLLNGTQLKAFFIENNTSVYFFDTTVLGRVKQSIPMIVISYPEDESLFRIQRRQYVRVETPVDVAIESIQNEFNPFVSITHDISAGGASLILPTKVDVEPGTVIKTLFVLPSLSEDNQYITLNSKVIRKVEGKKGERNKISTQFIDTTENEQQLLIRFCFERQLEMKKRGIQN</sequence>
<dbReference type="InterPro" id="IPR009926">
    <property type="entry name" value="T3SS_YcgR_PilZN"/>
</dbReference>
<keyword evidence="3" id="KW-0969">Cilium</keyword>
<evidence type="ECO:0000313" key="4">
    <source>
        <dbReference type="Proteomes" id="UP001431131"/>
    </source>
</evidence>
<comment type="caution">
    <text evidence="3">The sequence shown here is derived from an EMBL/GenBank/DDBJ whole genome shotgun (WGS) entry which is preliminary data.</text>
</comment>
<protein>
    <submittedName>
        <fullName evidence="3">Flagellar brake domain-containing protein</fullName>
    </submittedName>
</protein>
<dbReference type="InterPro" id="IPR009875">
    <property type="entry name" value="PilZ_domain"/>
</dbReference>
<evidence type="ECO:0000313" key="3">
    <source>
        <dbReference type="EMBL" id="MCH1624768.1"/>
    </source>
</evidence>
<gene>
    <name evidence="3" type="ORF">MJG50_05470</name>
</gene>
<keyword evidence="4" id="KW-1185">Reference proteome</keyword>
<feature type="domain" description="Type III secretion system flagellar brake protein YcgR PilZN" evidence="2">
    <location>
        <begin position="3"/>
        <end position="89"/>
    </location>
</feature>
<reference evidence="3" key="1">
    <citation type="submission" date="2022-02" db="EMBL/GenBank/DDBJ databases">
        <title>Fredinandcohnia quinoae sp. nov. isolated from Chenopodium quinoa seeds.</title>
        <authorList>
            <person name="Saati-Santamaria Z."/>
            <person name="Flores-Felix J.D."/>
            <person name="Igual J.M."/>
            <person name="Velazquez E."/>
            <person name="Garcia-Fraile P."/>
            <person name="Martinez-Molina E."/>
        </authorList>
    </citation>
    <scope>NUCLEOTIDE SEQUENCE</scope>
    <source>
        <strain evidence="3">SECRCQ15</strain>
    </source>
</reference>
<dbReference type="AlphaFoldDB" id="A0AAW5E6K5"/>
<feature type="domain" description="PilZ" evidence="1">
    <location>
        <begin position="98"/>
        <end position="208"/>
    </location>
</feature>
<dbReference type="GO" id="GO:0035438">
    <property type="term" value="F:cyclic-di-GMP binding"/>
    <property type="evidence" value="ECO:0007669"/>
    <property type="project" value="InterPro"/>
</dbReference>
<evidence type="ECO:0000259" key="2">
    <source>
        <dbReference type="Pfam" id="PF12945"/>
    </source>
</evidence>
<keyword evidence="3" id="KW-0282">Flagellum</keyword>
<dbReference type="Gene3D" id="2.40.10.220">
    <property type="entry name" value="predicted glycosyltransferase like domains"/>
    <property type="match status" value="1"/>
</dbReference>
<organism evidence="3 4">
    <name type="scientific">Fredinandcohnia quinoae</name>
    <dbReference type="NCBI Taxonomy" id="2918902"/>
    <lineage>
        <taxon>Bacteria</taxon>
        <taxon>Bacillati</taxon>
        <taxon>Bacillota</taxon>
        <taxon>Bacilli</taxon>
        <taxon>Bacillales</taxon>
        <taxon>Bacillaceae</taxon>
        <taxon>Fredinandcohnia</taxon>
    </lineage>
</organism>
<dbReference type="Proteomes" id="UP001431131">
    <property type="component" value="Unassembled WGS sequence"/>
</dbReference>